<dbReference type="EMBL" id="FRAQ01000001">
    <property type="protein sequence ID" value="SHK14625.1"/>
    <property type="molecule type" value="Genomic_DNA"/>
</dbReference>
<reference evidence="3" key="1">
    <citation type="submission" date="2016-11" db="EMBL/GenBank/DDBJ databases">
        <authorList>
            <person name="Varghese N."/>
            <person name="Submissions S."/>
        </authorList>
    </citation>
    <scope>NUCLEOTIDE SEQUENCE [LARGE SCALE GENOMIC DNA]</scope>
    <source>
        <strain evidence="3">CGMCC 1.10835</strain>
    </source>
</reference>
<evidence type="ECO:0000256" key="1">
    <source>
        <dbReference type="SAM" id="Coils"/>
    </source>
</evidence>
<name>A0A1M6Q305_9GAMM</name>
<accession>A0A1M6Q305</accession>
<dbReference type="AlphaFoldDB" id="A0A1M6Q305"/>
<keyword evidence="1" id="KW-0175">Coiled coil</keyword>
<proteinExistence type="predicted"/>
<organism evidence="2 3">
    <name type="scientific">Marinobacter antarcticus</name>
    <dbReference type="NCBI Taxonomy" id="564117"/>
    <lineage>
        <taxon>Bacteria</taxon>
        <taxon>Pseudomonadati</taxon>
        <taxon>Pseudomonadota</taxon>
        <taxon>Gammaproteobacteria</taxon>
        <taxon>Pseudomonadales</taxon>
        <taxon>Marinobacteraceae</taxon>
        <taxon>Marinobacter</taxon>
    </lineage>
</organism>
<dbReference type="OrthoDB" id="9813316at2"/>
<keyword evidence="3" id="KW-1185">Reference proteome</keyword>
<sequence>MSDKELYRQKRQAQLDEWRAEVDKLKARASGASANTQLEMNKKIKSLESKIEEGKAKLSELSDASDDAWESLKDGVESAWDTLKSSVGDAAAKFKK</sequence>
<protein>
    <recommendedName>
        <fullName evidence="4">Coiled coil domain-containing protein</fullName>
    </recommendedName>
</protein>
<gene>
    <name evidence="2" type="ORF">SAMN05216369_0666</name>
</gene>
<dbReference type="Gene3D" id="1.20.120.20">
    <property type="entry name" value="Apolipoprotein"/>
    <property type="match status" value="1"/>
</dbReference>
<dbReference type="STRING" id="564117.SAMN05216369_0666"/>
<evidence type="ECO:0008006" key="4">
    <source>
        <dbReference type="Google" id="ProtNLM"/>
    </source>
</evidence>
<evidence type="ECO:0000313" key="2">
    <source>
        <dbReference type="EMBL" id="SHK14625.1"/>
    </source>
</evidence>
<dbReference type="Proteomes" id="UP000184497">
    <property type="component" value="Unassembled WGS sequence"/>
</dbReference>
<dbReference type="RefSeq" id="WP_072795488.1">
    <property type="nucleotide sequence ID" value="NZ_FRAQ01000001.1"/>
</dbReference>
<feature type="coiled-coil region" evidence="1">
    <location>
        <begin position="8"/>
        <end position="64"/>
    </location>
</feature>
<evidence type="ECO:0000313" key="3">
    <source>
        <dbReference type="Proteomes" id="UP000184497"/>
    </source>
</evidence>